<dbReference type="EMBL" id="DTCK01000010">
    <property type="protein sequence ID" value="HGQ35362.1"/>
    <property type="molecule type" value="Genomic_DNA"/>
</dbReference>
<dbReference type="InterPro" id="IPR000719">
    <property type="entry name" value="Prot_kinase_dom"/>
</dbReference>
<sequence length="258" mass="29514">MLYGIDIGIELRFVGINLEKILAVGRNVVLKASLSNGRDAVVYVPKSCIDSIISKECKEGSRRLEQEFMYAHRIKSRYVVEFIDLLDLLPPMKVLVKQYVDSTLRDLIRQRKLCFSKVVEFAKNIAIAINDIHRAGFVYADLKPENIGVNRYGEAVLMDLDSLTPPYTKPNSITYDYIPPEYLRDNIVVYESDVYQLALTVLESLFDEIMNPLFVKDVKATGNRKLDNLLNSMLNSIPFLRPKVDNVIRELESILDFS</sequence>
<accession>A0A7C4JJL9</accession>
<dbReference type="GO" id="GO:0005524">
    <property type="term" value="F:ATP binding"/>
    <property type="evidence" value="ECO:0007669"/>
    <property type="project" value="InterPro"/>
</dbReference>
<dbReference type="Gene3D" id="1.10.510.10">
    <property type="entry name" value="Transferase(Phosphotransferase) domain 1"/>
    <property type="match status" value="1"/>
</dbReference>
<organism evidence="3">
    <name type="scientific">Ignisphaera aggregans</name>
    <dbReference type="NCBI Taxonomy" id="334771"/>
    <lineage>
        <taxon>Archaea</taxon>
        <taxon>Thermoproteota</taxon>
        <taxon>Thermoprotei</taxon>
        <taxon>Desulfurococcales</taxon>
        <taxon>Desulfurococcaceae</taxon>
        <taxon>Ignisphaera</taxon>
    </lineage>
</organism>
<protein>
    <recommendedName>
        <fullName evidence="1">Protein kinase domain-containing protein</fullName>
    </recommendedName>
</protein>
<comment type="caution">
    <text evidence="3">The sequence shown here is derived from an EMBL/GenBank/DDBJ whole genome shotgun (WGS) entry which is preliminary data.</text>
</comment>
<evidence type="ECO:0000259" key="1">
    <source>
        <dbReference type="PROSITE" id="PS50011"/>
    </source>
</evidence>
<evidence type="ECO:0000313" key="2">
    <source>
        <dbReference type="EMBL" id="HGQ35362.1"/>
    </source>
</evidence>
<dbReference type="InterPro" id="IPR011009">
    <property type="entry name" value="Kinase-like_dom_sf"/>
</dbReference>
<dbReference type="PANTHER" id="PTHR44329">
    <property type="entry name" value="SERINE/THREONINE-PROTEIN KINASE TNNI3K-RELATED"/>
    <property type="match status" value="1"/>
</dbReference>
<name>A0A7C4JJL9_9CREN</name>
<proteinExistence type="predicted"/>
<feature type="domain" description="Protein kinase" evidence="1">
    <location>
        <begin position="28"/>
        <end position="258"/>
    </location>
</feature>
<dbReference type="Pfam" id="PF00069">
    <property type="entry name" value="Pkinase"/>
    <property type="match status" value="1"/>
</dbReference>
<dbReference type="EMBL" id="DTBD01000039">
    <property type="protein sequence ID" value="HGQ64538.1"/>
    <property type="molecule type" value="Genomic_DNA"/>
</dbReference>
<dbReference type="AlphaFoldDB" id="A0A7C4JJL9"/>
<dbReference type="GO" id="GO:0004674">
    <property type="term" value="F:protein serine/threonine kinase activity"/>
    <property type="evidence" value="ECO:0007669"/>
    <property type="project" value="TreeGrafter"/>
</dbReference>
<dbReference type="PROSITE" id="PS50011">
    <property type="entry name" value="PROTEIN_KINASE_DOM"/>
    <property type="match status" value="1"/>
</dbReference>
<reference evidence="3" key="1">
    <citation type="journal article" date="2020" name="mSystems">
        <title>Genome- and Community-Level Interaction Insights into Carbon Utilization and Element Cycling Functions of Hydrothermarchaeota in Hydrothermal Sediment.</title>
        <authorList>
            <person name="Zhou Z."/>
            <person name="Liu Y."/>
            <person name="Xu W."/>
            <person name="Pan J."/>
            <person name="Luo Z.H."/>
            <person name="Li M."/>
        </authorList>
    </citation>
    <scope>NUCLEOTIDE SEQUENCE [LARGE SCALE GENOMIC DNA]</scope>
    <source>
        <strain evidence="3">SpSt-637</strain>
        <strain evidence="2">SpSt-667</strain>
    </source>
</reference>
<dbReference type="SMART" id="SM00220">
    <property type="entry name" value="S_TKc"/>
    <property type="match status" value="1"/>
</dbReference>
<evidence type="ECO:0000313" key="3">
    <source>
        <dbReference type="EMBL" id="HGQ64538.1"/>
    </source>
</evidence>
<dbReference type="SUPFAM" id="SSF56112">
    <property type="entry name" value="Protein kinase-like (PK-like)"/>
    <property type="match status" value="1"/>
</dbReference>
<gene>
    <name evidence="3" type="ORF">ENU08_04765</name>
    <name evidence="2" type="ORF">ENU41_01615</name>
</gene>
<dbReference type="InterPro" id="IPR051681">
    <property type="entry name" value="Ser/Thr_Kinases-Pseudokinases"/>
</dbReference>